<dbReference type="InterPro" id="IPR013783">
    <property type="entry name" value="Ig-like_fold"/>
</dbReference>
<dbReference type="Bgee" id="ENSORLG00000022105">
    <property type="expression patterns" value="Expressed in heart and 1 other cell type or tissue"/>
</dbReference>
<dbReference type="Ensembl" id="ENSORLT00000030379.1">
    <property type="protein sequence ID" value="ENSORLP00000032295.1"/>
    <property type="gene ID" value="ENSORLG00000022105.1"/>
</dbReference>
<dbReference type="Gene3D" id="2.60.40.10">
    <property type="entry name" value="Immunoglobulins"/>
    <property type="match status" value="2"/>
</dbReference>
<dbReference type="GO" id="GO:0033691">
    <property type="term" value="F:sialic acid binding"/>
    <property type="evidence" value="ECO:0000318"/>
    <property type="project" value="GO_Central"/>
</dbReference>
<evidence type="ECO:0008006" key="4">
    <source>
        <dbReference type="Google" id="ProtNLM"/>
    </source>
</evidence>
<evidence type="ECO:0000256" key="1">
    <source>
        <dbReference type="SAM" id="Phobius"/>
    </source>
</evidence>
<reference evidence="2 3" key="1">
    <citation type="journal article" date="2007" name="Nature">
        <title>The medaka draft genome and insights into vertebrate genome evolution.</title>
        <authorList>
            <person name="Kasahara M."/>
            <person name="Naruse K."/>
            <person name="Sasaki S."/>
            <person name="Nakatani Y."/>
            <person name="Qu W."/>
            <person name="Ahsan B."/>
            <person name="Yamada T."/>
            <person name="Nagayasu Y."/>
            <person name="Doi K."/>
            <person name="Kasai Y."/>
            <person name="Jindo T."/>
            <person name="Kobayashi D."/>
            <person name="Shimada A."/>
            <person name="Toyoda A."/>
            <person name="Kuroki Y."/>
            <person name="Fujiyama A."/>
            <person name="Sasaki T."/>
            <person name="Shimizu A."/>
            <person name="Asakawa S."/>
            <person name="Shimizu N."/>
            <person name="Hashimoto S."/>
            <person name="Yang J."/>
            <person name="Lee Y."/>
            <person name="Matsushima K."/>
            <person name="Sugano S."/>
            <person name="Sakaizumi M."/>
            <person name="Narita T."/>
            <person name="Ohishi K."/>
            <person name="Haga S."/>
            <person name="Ohta F."/>
            <person name="Nomoto H."/>
            <person name="Nogata K."/>
            <person name="Morishita T."/>
            <person name="Endo T."/>
            <person name="Shin-I T."/>
            <person name="Takeda H."/>
            <person name="Morishita S."/>
            <person name="Kohara Y."/>
        </authorList>
    </citation>
    <scope>NUCLEOTIDE SEQUENCE [LARGE SCALE GENOMIC DNA]</scope>
    <source>
        <strain evidence="2 3">Hd-rR</strain>
    </source>
</reference>
<organism evidence="2 3">
    <name type="scientific">Oryzias latipes</name>
    <name type="common">Japanese rice fish</name>
    <name type="synonym">Japanese killifish</name>
    <dbReference type="NCBI Taxonomy" id="8090"/>
    <lineage>
        <taxon>Eukaryota</taxon>
        <taxon>Metazoa</taxon>
        <taxon>Chordata</taxon>
        <taxon>Craniata</taxon>
        <taxon>Vertebrata</taxon>
        <taxon>Euteleostomi</taxon>
        <taxon>Actinopterygii</taxon>
        <taxon>Neopterygii</taxon>
        <taxon>Teleostei</taxon>
        <taxon>Neoteleostei</taxon>
        <taxon>Acanthomorphata</taxon>
        <taxon>Ovalentaria</taxon>
        <taxon>Atherinomorphae</taxon>
        <taxon>Beloniformes</taxon>
        <taxon>Adrianichthyidae</taxon>
        <taxon>Oryziinae</taxon>
        <taxon>Oryzias</taxon>
    </lineage>
</organism>
<dbReference type="GeneTree" id="ENSGT01030000234968"/>
<keyword evidence="1" id="KW-0812">Transmembrane</keyword>
<evidence type="ECO:0000313" key="2">
    <source>
        <dbReference type="Ensembl" id="ENSORLP00000032295.1"/>
    </source>
</evidence>
<dbReference type="GO" id="GO:0005886">
    <property type="term" value="C:plasma membrane"/>
    <property type="evidence" value="ECO:0000318"/>
    <property type="project" value="GO_Central"/>
</dbReference>
<evidence type="ECO:0000313" key="3">
    <source>
        <dbReference type="Proteomes" id="UP000001038"/>
    </source>
</evidence>
<feature type="transmembrane region" description="Helical" evidence="1">
    <location>
        <begin position="195"/>
        <end position="219"/>
    </location>
</feature>
<keyword evidence="1" id="KW-0472">Membrane</keyword>
<dbReference type="InterPro" id="IPR036179">
    <property type="entry name" value="Ig-like_dom_sf"/>
</dbReference>
<dbReference type="SUPFAM" id="SSF48726">
    <property type="entry name" value="Immunoglobulin"/>
    <property type="match status" value="1"/>
</dbReference>
<dbReference type="InParanoid" id="A0A3B3HLV2"/>
<keyword evidence="1" id="KW-1133">Transmembrane helix</keyword>
<reference evidence="2" key="2">
    <citation type="submission" date="2025-08" db="UniProtKB">
        <authorList>
            <consortium name="Ensembl"/>
        </authorList>
    </citation>
    <scope>IDENTIFICATION</scope>
    <source>
        <strain evidence="2">Hd-rR</strain>
    </source>
</reference>
<name>A0A3B3HLV2_ORYLA</name>
<protein>
    <recommendedName>
        <fullName evidence="4">Ig-like domain-containing protein</fullName>
    </recommendedName>
</protein>
<dbReference type="PANTHER" id="PTHR46484:SF7">
    <property type="entry name" value="MYELIN-ASSOCIATED GLYCOPROTEIN-LIKE-RELATED"/>
    <property type="match status" value="1"/>
</dbReference>
<dbReference type="AlphaFoldDB" id="A0A3B3HLV2"/>
<keyword evidence="3" id="KW-1185">Reference proteome</keyword>
<reference evidence="2" key="3">
    <citation type="submission" date="2025-09" db="UniProtKB">
        <authorList>
            <consortium name="Ensembl"/>
        </authorList>
    </citation>
    <scope>IDENTIFICATION</scope>
    <source>
        <strain evidence="2">Hd-rR</strain>
    </source>
</reference>
<sequence>MENRINSKRTCGKKNFSLSFLTRTSFRVLLYSLFNTLLSKTHRLSMQDKNNDKENARDRTKIVGDLSERNCSLEIDDIKPSDNGPFCFHAERGNEKYTFNNSCVFILTVQIISPIQAEVDAGSALTVSCSVTHTCPSHSPEFSWSVPHISSAVSDSLISGVAPGDGVKNLTCTASFWGEKKGVTTVTLTSQSECYYLILSSVTASGLLCVFLCVCVYPLQRPTPPHRLTSPPAGDDCCFLLSSNLFQ</sequence>
<accession>A0A3B3HLV2</accession>
<dbReference type="Proteomes" id="UP000001038">
    <property type="component" value="Chromosome 16"/>
</dbReference>
<dbReference type="GO" id="GO:0007155">
    <property type="term" value="P:cell adhesion"/>
    <property type="evidence" value="ECO:0000318"/>
    <property type="project" value="GO_Central"/>
</dbReference>
<dbReference type="PANTHER" id="PTHR46484">
    <property type="entry name" value="SI:CH211-171H4.5-RELATED"/>
    <property type="match status" value="1"/>
</dbReference>
<proteinExistence type="predicted"/>